<dbReference type="Proteomes" id="UP000509568">
    <property type="component" value="Chromosome"/>
</dbReference>
<evidence type="ECO:0000256" key="3">
    <source>
        <dbReference type="ARBA" id="ARBA00008608"/>
    </source>
</evidence>
<dbReference type="Pfam" id="PF18072">
    <property type="entry name" value="FGAR-AT_linker"/>
    <property type="match status" value="1"/>
</dbReference>
<dbReference type="RefSeq" id="WP_176570005.1">
    <property type="nucleotide sequence ID" value="NZ_CP056030.1"/>
</dbReference>
<dbReference type="Pfam" id="PF22689">
    <property type="entry name" value="FGAR-AT_PurM_N-like"/>
    <property type="match status" value="1"/>
</dbReference>
<feature type="binding site" evidence="14">
    <location>
        <position position="720"/>
    </location>
    <ligand>
        <name>Mg(2+)</name>
        <dbReference type="ChEBI" id="CHEBI:18420"/>
    </ligand>
</feature>
<dbReference type="GO" id="GO:0005524">
    <property type="term" value="F:ATP binding"/>
    <property type="evidence" value="ECO:0007669"/>
    <property type="project" value="UniProtKB-UniRule"/>
</dbReference>
<feature type="binding site" evidence="14">
    <location>
        <position position="716"/>
    </location>
    <ligand>
        <name>Mg(2+)</name>
        <dbReference type="ChEBI" id="CHEBI:18420"/>
    </ligand>
</feature>
<dbReference type="InterPro" id="IPR041609">
    <property type="entry name" value="PurL_linker"/>
</dbReference>
<keyword evidence="7 14" id="KW-0547">Nucleotide-binding</keyword>
<dbReference type="SUPFAM" id="SSF52317">
    <property type="entry name" value="Class I glutamine amidotransferase-like"/>
    <property type="match status" value="1"/>
</dbReference>
<dbReference type="EMBL" id="CP056030">
    <property type="protein sequence ID" value="QKZ03331.1"/>
    <property type="molecule type" value="Genomic_DNA"/>
</dbReference>
<dbReference type="FunFam" id="3.30.1330.10:FF:000005">
    <property type="entry name" value="Phosphoribosylformylglycinamidine synthase"/>
    <property type="match status" value="1"/>
</dbReference>
<dbReference type="InterPro" id="IPR040707">
    <property type="entry name" value="FGAR-AT_N"/>
</dbReference>
<comment type="subcellular location">
    <subcellularLocation>
        <location evidence="1 14">Cytoplasm</location>
    </subcellularLocation>
</comment>
<feature type="binding site" evidence="14">
    <location>
        <begin position="384"/>
        <end position="386"/>
    </location>
    <ligand>
        <name>ATP</name>
        <dbReference type="ChEBI" id="CHEBI:30616"/>
    </ligand>
</feature>
<comment type="subunit">
    <text evidence="14">Monomer.</text>
</comment>
<feature type="domain" description="Phosphoribosylformylglycinamidine synthase N-terminal" evidence="18">
    <location>
        <begin position="35"/>
        <end position="148"/>
    </location>
</feature>
<dbReference type="SUPFAM" id="SSF109736">
    <property type="entry name" value="FGAM synthase PurL, linker domain"/>
    <property type="match status" value="1"/>
</dbReference>
<keyword evidence="6 14" id="KW-0479">Metal-binding</keyword>
<evidence type="ECO:0000256" key="15">
    <source>
        <dbReference type="SAM" id="MobiDB-lite"/>
    </source>
</evidence>
<evidence type="ECO:0000259" key="18">
    <source>
        <dbReference type="Pfam" id="PF18076"/>
    </source>
</evidence>
<dbReference type="HAMAP" id="MF_00419">
    <property type="entry name" value="PurL_1"/>
    <property type="match status" value="1"/>
</dbReference>
<dbReference type="FunFam" id="3.40.50.880:FF:000008">
    <property type="entry name" value="Phosphoribosylformylglycinamidine synthase"/>
    <property type="match status" value="1"/>
</dbReference>
<dbReference type="Gene3D" id="3.40.50.880">
    <property type="match status" value="1"/>
</dbReference>
<dbReference type="CDD" id="cd02203">
    <property type="entry name" value="PurL_repeat1"/>
    <property type="match status" value="1"/>
</dbReference>
<evidence type="ECO:0000256" key="1">
    <source>
        <dbReference type="ARBA" id="ARBA00004496"/>
    </source>
</evidence>
<dbReference type="PROSITE" id="PS51273">
    <property type="entry name" value="GATASE_TYPE_1"/>
    <property type="match status" value="1"/>
</dbReference>
<feature type="binding site" evidence="14">
    <location>
        <position position="886"/>
    </location>
    <ligand>
        <name>ATP</name>
        <dbReference type="ChEBI" id="CHEBI:30616"/>
    </ligand>
</feature>
<dbReference type="Gene3D" id="1.10.8.750">
    <property type="entry name" value="Phosphoribosylformylglycinamidine synthase, linker domain"/>
    <property type="match status" value="1"/>
</dbReference>
<dbReference type="GO" id="GO:0004642">
    <property type="term" value="F:phosphoribosylformylglycinamidine synthase activity"/>
    <property type="evidence" value="ECO:0007669"/>
    <property type="project" value="UniProtKB-UniRule"/>
</dbReference>
<evidence type="ECO:0000313" key="20">
    <source>
        <dbReference type="EMBL" id="QKZ03331.1"/>
    </source>
</evidence>
<dbReference type="InterPro" id="IPR036921">
    <property type="entry name" value="PurM-like_N_sf"/>
</dbReference>
<dbReference type="FunFam" id="3.90.650.10:FF:000005">
    <property type="entry name" value="Phosphoribosylformylglycinamidine synthase"/>
    <property type="match status" value="1"/>
</dbReference>
<dbReference type="GO" id="GO:0005737">
    <property type="term" value="C:cytoplasm"/>
    <property type="evidence" value="ECO:0007669"/>
    <property type="project" value="UniProtKB-SubCell"/>
</dbReference>
<dbReference type="Gene3D" id="3.30.1330.10">
    <property type="entry name" value="PurM-like, N-terminal domain"/>
    <property type="match status" value="2"/>
</dbReference>
<evidence type="ECO:0000256" key="2">
    <source>
        <dbReference type="ARBA" id="ARBA00004920"/>
    </source>
</evidence>
<evidence type="ECO:0000256" key="13">
    <source>
        <dbReference type="ARBA" id="ARBA00057317"/>
    </source>
</evidence>
<protein>
    <recommendedName>
        <fullName evidence="14">Phosphoribosylformylglycinamidine synthase</fullName>
        <shortName evidence="14">FGAM synthase</shortName>
        <shortName evidence="14">FGAMS</shortName>
        <ecNumber evidence="14">6.3.5.3</ecNumber>
    </recommendedName>
    <alternativeName>
        <fullName evidence="14">Formylglycinamide ribonucleotide amidotransferase</fullName>
        <shortName evidence="14">FGAR amidotransferase</shortName>
        <shortName evidence="14">FGAR-AT</shortName>
    </alternativeName>
</protein>
<feature type="binding site" evidence="14">
    <location>
        <position position="677"/>
    </location>
    <ligand>
        <name>Mg(2+)</name>
        <dbReference type="ChEBI" id="CHEBI:18420"/>
    </ligand>
</feature>
<dbReference type="Pfam" id="PF18076">
    <property type="entry name" value="FGAR-AT_N"/>
    <property type="match status" value="1"/>
</dbReference>
<proteinExistence type="inferred from homology"/>
<feature type="domain" description="PurM-like C-terminal" evidence="16">
    <location>
        <begin position="430"/>
        <end position="587"/>
    </location>
</feature>
<dbReference type="KEGG" id="pez:HWQ56_05835"/>
<dbReference type="FunFam" id="1.10.8.750:FF:000002">
    <property type="entry name" value="Phosphoribosylformylglycinamidine synthase"/>
    <property type="match status" value="1"/>
</dbReference>
<dbReference type="UniPathway" id="UPA00074">
    <property type="reaction ID" value="UER00128"/>
</dbReference>
<accession>A0A7D5HUZ5</accession>
<evidence type="ECO:0000256" key="4">
    <source>
        <dbReference type="ARBA" id="ARBA00022490"/>
    </source>
</evidence>
<dbReference type="GO" id="GO:0046872">
    <property type="term" value="F:metal ion binding"/>
    <property type="evidence" value="ECO:0007669"/>
    <property type="project" value="UniProtKB-KW"/>
</dbReference>
<dbReference type="PANTHER" id="PTHR10099">
    <property type="entry name" value="PHOSPHORIBOSYLFORMYLGLYCINAMIDINE SYNTHASE"/>
    <property type="match status" value="1"/>
</dbReference>
<dbReference type="Pfam" id="PF13507">
    <property type="entry name" value="GATase_5"/>
    <property type="match status" value="1"/>
</dbReference>
<evidence type="ECO:0000256" key="5">
    <source>
        <dbReference type="ARBA" id="ARBA00022598"/>
    </source>
</evidence>
<dbReference type="FunFam" id="3.90.650.10:FF:000002">
    <property type="entry name" value="Phosphoribosylformylglycinamidine synthase"/>
    <property type="match status" value="1"/>
</dbReference>
<dbReference type="EC" id="6.3.5.3" evidence="14"/>
<comment type="similarity">
    <text evidence="3 14">In the N-terminal section; belongs to the FGAMS family.</text>
</comment>
<keyword evidence="8 14" id="KW-0658">Purine biosynthesis</keyword>
<evidence type="ECO:0000256" key="11">
    <source>
        <dbReference type="ARBA" id="ARBA00022962"/>
    </source>
</evidence>
<feature type="active site" evidence="14">
    <location>
        <position position="1263"/>
    </location>
</feature>
<evidence type="ECO:0000259" key="19">
    <source>
        <dbReference type="Pfam" id="PF22689"/>
    </source>
</evidence>
<dbReference type="SUPFAM" id="SSF82697">
    <property type="entry name" value="PurS-like"/>
    <property type="match status" value="1"/>
</dbReference>
<dbReference type="InterPro" id="IPR010073">
    <property type="entry name" value="PurL_large"/>
</dbReference>
<dbReference type="InterPro" id="IPR055181">
    <property type="entry name" value="FGAR-AT_PurM_N-like"/>
</dbReference>
<dbReference type="SMART" id="SM01211">
    <property type="entry name" value="GATase_5"/>
    <property type="match status" value="1"/>
</dbReference>
<comment type="function">
    <text evidence="13 14">Phosphoribosylformylglycinamidine synthase involved in the purines biosynthetic pathway. Catalyzes the ATP-dependent conversion of formylglycinamide ribonucleotide (FGAR) and glutamine to yield formylglycinamidine ribonucleotide (FGAM) and glutamate.</text>
</comment>
<dbReference type="PANTHER" id="PTHR10099:SF1">
    <property type="entry name" value="PHOSPHORIBOSYLFORMYLGLYCINAMIDINE SYNTHASE"/>
    <property type="match status" value="1"/>
</dbReference>
<feature type="binding site" evidence="14">
    <location>
        <position position="676"/>
    </location>
    <ligand>
        <name>ATP</name>
        <dbReference type="ChEBI" id="CHEBI:30616"/>
    </ligand>
</feature>
<feature type="binding site" evidence="14">
    <location>
        <position position="884"/>
    </location>
    <ligand>
        <name>Mg(2+)</name>
        <dbReference type="ChEBI" id="CHEBI:18420"/>
    </ligand>
</feature>
<evidence type="ECO:0000259" key="17">
    <source>
        <dbReference type="Pfam" id="PF18072"/>
    </source>
</evidence>
<dbReference type="SUPFAM" id="SSF55326">
    <property type="entry name" value="PurM N-terminal domain-like"/>
    <property type="match status" value="2"/>
</dbReference>
<keyword evidence="11 14" id="KW-0315">Glutamine amidotransferase</keyword>
<dbReference type="InterPro" id="IPR036676">
    <property type="entry name" value="PurM-like_C_sf"/>
</dbReference>
<dbReference type="NCBIfam" id="TIGR01735">
    <property type="entry name" value="FGAM_synt"/>
    <property type="match status" value="1"/>
</dbReference>
<dbReference type="SUPFAM" id="SSF56042">
    <property type="entry name" value="PurM C-terminal domain-like"/>
    <property type="match status" value="2"/>
</dbReference>
<feature type="active site" evidence="14">
    <location>
        <position position="1265"/>
    </location>
</feature>
<evidence type="ECO:0000256" key="14">
    <source>
        <dbReference type="HAMAP-Rule" id="MF_00419"/>
    </source>
</evidence>
<keyword evidence="10 14" id="KW-0460">Magnesium</keyword>
<comment type="pathway">
    <text evidence="2 14">Purine metabolism; IMP biosynthesis via de novo pathway; 5-amino-1-(5-phospho-D-ribosyl)imidazole from N(2)-formyl-N(1)-(5-phospho-D-ribosyl)glycinamide: step 1/2.</text>
</comment>
<dbReference type="Pfam" id="PF02769">
    <property type="entry name" value="AIRS_C"/>
    <property type="match status" value="2"/>
</dbReference>
<dbReference type="InterPro" id="IPR036604">
    <property type="entry name" value="PurS-like_sf"/>
</dbReference>
<evidence type="ECO:0000256" key="6">
    <source>
        <dbReference type="ARBA" id="ARBA00022723"/>
    </source>
</evidence>
<sequence length="1298" mass="140398">MLILRGAPALSAFRHGKLLEQLSQKVPAVSGLYAEFAHFAEVSGELSADEQQVLARLLKYGPSVPVQEPNGRLFLVMPRFGTISPWSSKASDIAHNCGLGNVQRLERGIAFYVAGELSDDDAQVVAGLLHDRMTQVVLSKLEEAAGLFSHAEPKPLTAVDVLGGGRAALEKANVELGLALAEDEIDYLVKSFEGLGRNPHDIELMMFAQANSEHCRHKIFNASWDIDGQSQEKSLFGMIKNTYQMHSEGVLSAYKDNASVIVGSVAGRFFPNPETRQYGAVQEPVHILMKVETHNHPTAIAPFPGASTGSGGEIRDEGATGRGAKPKAGLTGFTVSNLNIPGFEQPWEKAYGKPERIVTPLDIMIDGPLGGAAFNNEFGRPALTGYFRTFEQAIDTPHGEEVRGYHKPIMLAGGMGNIRAEHVQKGEITVGSKLIVLGGPAMLIGLGGGAASSMATGTSSADLDFASVQRENPEMERRCQEVIDRCWQLGDKNPISFIHDVGAGGLSNAFPELVNDGGRGGRFELRNVPNDEPGMAPLEIWSNESQERYVLAVDAADFERFQAICERERCPFAVVGEATAEPQLTVTDSHFGNNAVDMPLEVLLGKAPRMHRSAVRESELGDAFDPAQLDLGESIERVLHHPAVASKSFLITIGDRTITGLVNRDQMVGPWQVPVADVAVTATSFDVYTGEAMAMGERTPLALLDAPASARMAVGETLTNIAASSIAKISDIKLSANWMSAAGHPGEDARLYDAVKAVGMELCPELGLTIPVGKDSMSMKTRWSDEGAEKSVTSPMSLIITGFAPVVDIRKTLTPQLRMDKGLTDLVLIDLGRGQNRMGASILAQAHAKLAKAAPDVDDPEDLKAFFAVIQGLNADGHLLAYHDRSDGGLLTTVMEMAFAGHCGLDLQLDTLAHGRDEINAILFNEELGAVIQVRQDATADILAQFSAAGLGDCVAVIGQPVNNGHVSISFNGDVLFEGDRRLLQRQWAETSYQIQRLRDNAECADQEFDALLEEDNPGLSVKLGFDVNDNISAPYIKKGVRPQVAVLREQGVNGQVEMAAAFDRAGFNAIDVHMSDILAGRVDLNEFKGLVACGGFSYGDVLGAGEGWAKSALFNARARDAFQQYFERNDTFTLGVCNGCQMMSNLHELIPGTEFWPHFVRNRSEQFEARVAMVEVQKSNSVFLQGMAGSRMPIAIAHGEGHAEFANEQALIEADVSGCVALRFVDNHGKVTEAYPANPNGSPRGITGLTSRDGRVTIMMPHPERVFRAVQNSWRPDDWNEDAAWMRMFRNARVWVN</sequence>
<feature type="domain" description="Phosphoribosylformylglycinamidine synthase linker" evidence="17">
    <location>
        <begin position="169"/>
        <end position="218"/>
    </location>
</feature>
<dbReference type="NCBIfam" id="NF003672">
    <property type="entry name" value="PRK05297.1"/>
    <property type="match status" value="1"/>
</dbReference>
<evidence type="ECO:0000256" key="9">
    <source>
        <dbReference type="ARBA" id="ARBA00022840"/>
    </source>
</evidence>
<feature type="binding site" evidence="14">
    <location>
        <begin position="305"/>
        <end position="316"/>
    </location>
    <ligand>
        <name>ATP</name>
        <dbReference type="ChEBI" id="CHEBI:30616"/>
    </ligand>
</feature>
<feature type="region of interest" description="Disordered" evidence="15">
    <location>
        <begin position="301"/>
        <end position="328"/>
    </location>
</feature>
<organism evidence="20 21">
    <name type="scientific">Pseudomonas eucalypticola</name>
    <dbReference type="NCBI Taxonomy" id="2599595"/>
    <lineage>
        <taxon>Bacteria</taxon>
        <taxon>Pseudomonadati</taxon>
        <taxon>Pseudomonadota</taxon>
        <taxon>Gammaproteobacteria</taxon>
        <taxon>Pseudomonadales</taxon>
        <taxon>Pseudomonadaceae</taxon>
        <taxon>Pseudomonas</taxon>
    </lineage>
</organism>
<dbReference type="FunFam" id="3.30.1330.10:FF:000002">
    <property type="entry name" value="Phosphoribosylformylglycinamidine synthase"/>
    <property type="match status" value="1"/>
</dbReference>
<evidence type="ECO:0000256" key="7">
    <source>
        <dbReference type="ARBA" id="ARBA00022741"/>
    </source>
</evidence>
<evidence type="ECO:0000313" key="21">
    <source>
        <dbReference type="Proteomes" id="UP000509568"/>
    </source>
</evidence>
<evidence type="ECO:0000256" key="12">
    <source>
        <dbReference type="ARBA" id="ARBA00052585"/>
    </source>
</evidence>
<feature type="domain" description="FGAR-AT PurM N-terminal-like" evidence="19">
    <location>
        <begin position="646"/>
        <end position="805"/>
    </location>
</feature>
<comment type="catalytic activity">
    <reaction evidence="12 14">
        <text>N(2)-formyl-N(1)-(5-phospho-beta-D-ribosyl)glycinamide + L-glutamine + ATP + H2O = 2-formamido-N(1)-(5-O-phospho-beta-D-ribosyl)acetamidine + L-glutamate + ADP + phosphate + H(+)</text>
        <dbReference type="Rhea" id="RHEA:17129"/>
        <dbReference type="ChEBI" id="CHEBI:15377"/>
        <dbReference type="ChEBI" id="CHEBI:15378"/>
        <dbReference type="ChEBI" id="CHEBI:29985"/>
        <dbReference type="ChEBI" id="CHEBI:30616"/>
        <dbReference type="ChEBI" id="CHEBI:43474"/>
        <dbReference type="ChEBI" id="CHEBI:58359"/>
        <dbReference type="ChEBI" id="CHEBI:147286"/>
        <dbReference type="ChEBI" id="CHEBI:147287"/>
        <dbReference type="ChEBI" id="CHEBI:456216"/>
        <dbReference type="EC" id="6.3.5.3"/>
    </reaction>
</comment>
<name>A0A7D5HUZ5_9PSED</name>
<evidence type="ECO:0000256" key="8">
    <source>
        <dbReference type="ARBA" id="ARBA00022755"/>
    </source>
</evidence>
<evidence type="ECO:0000256" key="10">
    <source>
        <dbReference type="ARBA" id="ARBA00022842"/>
    </source>
</evidence>
<dbReference type="CDD" id="cd02204">
    <property type="entry name" value="PurL_repeat2"/>
    <property type="match status" value="1"/>
</dbReference>
<reference evidence="20 21" key="1">
    <citation type="submission" date="2020-06" db="EMBL/GenBank/DDBJ databases">
        <title>Pseudomonas eucalypticola sp. nov., an endophyte of Eucalyptus dunnii leaves with biocontrol ability of eucalyptus leaf blight.</title>
        <authorList>
            <person name="Liu Y."/>
            <person name="Song Z."/>
            <person name="Zeng H."/>
            <person name="Lu M."/>
            <person name="Wang X."/>
            <person name="Lian X."/>
            <person name="Zhang Q."/>
        </authorList>
    </citation>
    <scope>NUCLEOTIDE SEQUENCE [LARGE SCALE GENOMIC DNA]</scope>
    <source>
        <strain evidence="20 21">NP-1</strain>
    </source>
</reference>
<feature type="active site" description="Nucleophile" evidence="14">
    <location>
        <position position="1138"/>
    </location>
</feature>
<keyword evidence="9 14" id="KW-0067">ATP-binding</keyword>
<feature type="domain" description="PurM-like C-terminal" evidence="16">
    <location>
        <begin position="839"/>
        <end position="969"/>
    </location>
</feature>
<dbReference type="CDD" id="cd01740">
    <property type="entry name" value="GATase1_FGAR_AT"/>
    <property type="match status" value="1"/>
</dbReference>
<dbReference type="InterPro" id="IPR029062">
    <property type="entry name" value="Class_I_gatase-like"/>
</dbReference>
<dbReference type="Gene3D" id="3.90.650.10">
    <property type="entry name" value="PurM-like C-terminal domain"/>
    <property type="match status" value="2"/>
</dbReference>
<dbReference type="GO" id="GO:0006189">
    <property type="term" value="P:'de novo' IMP biosynthetic process"/>
    <property type="evidence" value="ECO:0007669"/>
    <property type="project" value="UniProtKB-UniRule"/>
</dbReference>
<dbReference type="InterPro" id="IPR010918">
    <property type="entry name" value="PurM-like_C_dom"/>
</dbReference>
<keyword evidence="5 14" id="KW-0436">Ligase</keyword>
<gene>
    <name evidence="14 20" type="primary">purL</name>
    <name evidence="20" type="synonym">purI</name>
    <name evidence="20" type="ORF">HWQ56_05835</name>
</gene>
<keyword evidence="4 14" id="KW-0963">Cytoplasm</keyword>
<evidence type="ECO:0000259" key="16">
    <source>
        <dbReference type="Pfam" id="PF02769"/>
    </source>
</evidence>
<keyword evidence="21" id="KW-1185">Reference proteome</keyword>